<evidence type="ECO:0000313" key="2">
    <source>
        <dbReference type="EMBL" id="VAV95582.1"/>
    </source>
</evidence>
<keyword evidence="1" id="KW-1133">Transmembrane helix</keyword>
<feature type="transmembrane region" description="Helical" evidence="1">
    <location>
        <begin position="66"/>
        <end position="85"/>
    </location>
</feature>
<reference evidence="2" key="1">
    <citation type="submission" date="2018-06" db="EMBL/GenBank/DDBJ databases">
        <authorList>
            <person name="Zhirakovskaya E."/>
        </authorList>
    </citation>
    <scope>NUCLEOTIDE SEQUENCE</scope>
</reference>
<accession>A0A3B0RVU8</accession>
<feature type="transmembrane region" description="Helical" evidence="1">
    <location>
        <begin position="12"/>
        <end position="35"/>
    </location>
</feature>
<protein>
    <submittedName>
        <fullName evidence="2">Uncharacterized protein</fullName>
    </submittedName>
</protein>
<feature type="transmembrane region" description="Helical" evidence="1">
    <location>
        <begin position="42"/>
        <end position="60"/>
    </location>
</feature>
<proteinExistence type="predicted"/>
<dbReference type="AlphaFoldDB" id="A0A3B0RVU8"/>
<organism evidence="2">
    <name type="scientific">hydrothermal vent metagenome</name>
    <dbReference type="NCBI Taxonomy" id="652676"/>
    <lineage>
        <taxon>unclassified sequences</taxon>
        <taxon>metagenomes</taxon>
        <taxon>ecological metagenomes</taxon>
    </lineage>
</organism>
<name>A0A3B0RVU8_9ZZZZ</name>
<keyword evidence="1" id="KW-0472">Membrane</keyword>
<feature type="transmembrane region" description="Helical" evidence="1">
    <location>
        <begin position="97"/>
        <end position="117"/>
    </location>
</feature>
<keyword evidence="1" id="KW-0812">Transmembrane</keyword>
<gene>
    <name evidence="2" type="ORF">MNBD_ALPHA08-1471</name>
</gene>
<evidence type="ECO:0000256" key="1">
    <source>
        <dbReference type="SAM" id="Phobius"/>
    </source>
</evidence>
<dbReference type="EMBL" id="UOEC01000128">
    <property type="protein sequence ID" value="VAV95582.1"/>
    <property type="molecule type" value="Genomic_DNA"/>
</dbReference>
<sequence>MSFEEAIATQPVWVQMWLNWMGLVIVGTFIGLLFSKATRRDAAIILVTTILVYFAMTWLYQQVGFVRLLGLVHIIVWTPLVFYLWKRLADPLITKPFRQFIWIFIVTIVVSLMIDYVDVARYILGEKASLVPG</sequence>